<dbReference type="EMBL" id="QOCS01000006">
    <property type="protein sequence ID" value="RHW48246.1"/>
    <property type="molecule type" value="Genomic_DNA"/>
</dbReference>
<dbReference type="AlphaFoldDB" id="A0A3R6ZA58"/>
<gene>
    <name evidence="2" type="ORF">DS832_02520</name>
</gene>
<evidence type="ECO:0000313" key="3">
    <source>
        <dbReference type="Proteomes" id="UP000284822"/>
    </source>
</evidence>
<dbReference type="PANTHER" id="PTHR18964:SF170">
    <property type="entry name" value="SUGAR KINASE"/>
    <property type="match status" value="1"/>
</dbReference>
<dbReference type="Pfam" id="PF00480">
    <property type="entry name" value="ROK"/>
    <property type="match status" value="1"/>
</dbReference>
<dbReference type="InterPro" id="IPR043129">
    <property type="entry name" value="ATPase_NBD"/>
</dbReference>
<dbReference type="Proteomes" id="UP000284822">
    <property type="component" value="Unassembled WGS sequence"/>
</dbReference>
<comment type="similarity">
    <text evidence="1">Belongs to the ROK (NagC/XylR) family.</text>
</comment>
<accession>A0A3R6ZA58</accession>
<dbReference type="CDD" id="cd24152">
    <property type="entry name" value="ASKHA_NBD_ROK-like"/>
    <property type="match status" value="1"/>
</dbReference>
<sequence length="305" mass="32857">MVTKNYLSIDIGGTNIKYGILNIRGEMLQHDHIKTSKSDLPAFMTMINKLIATVADNLAGIAISAPGKVDPQSGCIYGGGALPFLDGVNFKEQLQTKYNCPVAVENDGKAAALAELWLGTLHNINTGAVLVLGTGIGGGIIVDGQLLRGAHWQAGEVSYMILSPYADKVSQIAGYHGSAVAMIERCAHKLQLSNQQDGLAVFEAVKAHDERIMPIFNEYCDAIATIILNLQTVIDVQRIAIGGGISAQPLLIQGIQNAYLSINERIPLIAEQLEPVEIMATHFHNNSNLYGALYNLLLQNKVLKK</sequence>
<proteinExistence type="inferred from homology"/>
<reference evidence="2 3" key="1">
    <citation type="submission" date="2018-07" db="EMBL/GenBank/DDBJ databases">
        <title>Genome sequences of six Lactobacillus spp. isolated from bumble bee guts.</title>
        <authorList>
            <person name="Motta E.V.S."/>
            <person name="Moran N.A."/>
        </authorList>
    </citation>
    <scope>NUCLEOTIDE SEQUENCE [LARGE SCALE GENOMIC DNA]</scope>
    <source>
        <strain evidence="2 3">LV-8.1</strain>
    </source>
</reference>
<evidence type="ECO:0000256" key="1">
    <source>
        <dbReference type="ARBA" id="ARBA00006479"/>
    </source>
</evidence>
<evidence type="ECO:0000313" key="2">
    <source>
        <dbReference type="EMBL" id="RHW48246.1"/>
    </source>
</evidence>
<dbReference type="SUPFAM" id="SSF53067">
    <property type="entry name" value="Actin-like ATPase domain"/>
    <property type="match status" value="1"/>
</dbReference>
<name>A0A3R6ZA58_9LACO</name>
<comment type="caution">
    <text evidence="2">The sequence shown here is derived from an EMBL/GenBank/DDBJ whole genome shotgun (WGS) entry which is preliminary data.</text>
</comment>
<protein>
    <submittedName>
        <fullName evidence="2">ROK family protein</fullName>
    </submittedName>
</protein>
<dbReference type="PANTHER" id="PTHR18964">
    <property type="entry name" value="ROK (REPRESSOR, ORF, KINASE) FAMILY"/>
    <property type="match status" value="1"/>
</dbReference>
<organism evidence="2 3">
    <name type="scientific">Bombilactobacillus bombi</name>
    <dbReference type="NCBI Taxonomy" id="1303590"/>
    <lineage>
        <taxon>Bacteria</taxon>
        <taxon>Bacillati</taxon>
        <taxon>Bacillota</taxon>
        <taxon>Bacilli</taxon>
        <taxon>Lactobacillales</taxon>
        <taxon>Lactobacillaceae</taxon>
        <taxon>Bombilactobacillus</taxon>
    </lineage>
</organism>
<dbReference type="InterPro" id="IPR000600">
    <property type="entry name" value="ROK"/>
</dbReference>
<dbReference type="Gene3D" id="3.30.420.40">
    <property type="match status" value="2"/>
</dbReference>